<dbReference type="Gramene" id="ONIVA10G06240.1">
    <property type="protein sequence ID" value="ONIVA10G06240.1"/>
    <property type="gene ID" value="ONIVA10G06240"/>
</dbReference>
<feature type="compositionally biased region" description="Low complexity" evidence="1">
    <location>
        <begin position="21"/>
        <end position="32"/>
    </location>
</feature>
<reference evidence="2" key="1">
    <citation type="submission" date="2015-04" db="UniProtKB">
        <authorList>
            <consortium name="EnsemblPlants"/>
        </authorList>
    </citation>
    <scope>IDENTIFICATION</scope>
    <source>
        <strain evidence="2">SL10</strain>
    </source>
</reference>
<dbReference type="OMA" id="YATRRRD"/>
<proteinExistence type="predicted"/>
<dbReference type="EnsemblPlants" id="ONIVA10G06240.1">
    <property type="protein sequence ID" value="ONIVA10G06240.1"/>
    <property type="gene ID" value="ONIVA10G06240"/>
</dbReference>
<feature type="region of interest" description="Disordered" evidence="1">
    <location>
        <begin position="1"/>
        <end position="75"/>
    </location>
</feature>
<evidence type="ECO:0000256" key="1">
    <source>
        <dbReference type="SAM" id="MobiDB-lite"/>
    </source>
</evidence>
<evidence type="ECO:0000313" key="2">
    <source>
        <dbReference type="EnsemblPlants" id="ONIVA10G06240.1"/>
    </source>
</evidence>
<reference evidence="2" key="2">
    <citation type="submission" date="2018-04" db="EMBL/GenBank/DDBJ databases">
        <title>OnivRS2 (Oryza nivara Reference Sequence Version 2).</title>
        <authorList>
            <person name="Zhang J."/>
            <person name="Kudrna D."/>
            <person name="Lee S."/>
            <person name="Talag J."/>
            <person name="Rajasekar S."/>
            <person name="Welchert J."/>
            <person name="Hsing Y.-I."/>
            <person name="Wing R.A."/>
        </authorList>
    </citation>
    <scope>NUCLEOTIDE SEQUENCE [LARGE SCALE GENOMIC DNA]</scope>
</reference>
<protein>
    <submittedName>
        <fullName evidence="2">Uncharacterized protein</fullName>
    </submittedName>
</protein>
<organism evidence="2">
    <name type="scientific">Oryza nivara</name>
    <name type="common">Indian wild rice</name>
    <name type="synonym">Oryza sativa f. spontanea</name>
    <dbReference type="NCBI Taxonomy" id="4536"/>
    <lineage>
        <taxon>Eukaryota</taxon>
        <taxon>Viridiplantae</taxon>
        <taxon>Streptophyta</taxon>
        <taxon>Embryophyta</taxon>
        <taxon>Tracheophyta</taxon>
        <taxon>Spermatophyta</taxon>
        <taxon>Magnoliopsida</taxon>
        <taxon>Liliopsida</taxon>
        <taxon>Poales</taxon>
        <taxon>Poaceae</taxon>
        <taxon>BOP clade</taxon>
        <taxon>Oryzoideae</taxon>
        <taxon>Oryzeae</taxon>
        <taxon>Oryzinae</taxon>
        <taxon>Oryza</taxon>
    </lineage>
</organism>
<name>A0A0E0IQW8_ORYNI</name>
<dbReference type="AlphaFoldDB" id="A0A0E0IQW8"/>
<dbReference type="Proteomes" id="UP000006591">
    <property type="component" value="Chromosome 10"/>
</dbReference>
<sequence length="122" mass="14106">MSDEKSENASEYVTRRRDNGRSSGRGKSSPQRCTQSDEAMRVSTMADEAADHSAVASSGVRERQDRVDERGNRRCHGRKDGWMDEVCCESERLWWRTWILAHEASGIWWRENAGGRRMEAWN</sequence>
<keyword evidence="3" id="KW-1185">Reference proteome</keyword>
<feature type="compositionally biased region" description="Basic and acidic residues" evidence="1">
    <location>
        <begin position="60"/>
        <end position="75"/>
    </location>
</feature>
<evidence type="ECO:0000313" key="3">
    <source>
        <dbReference type="Proteomes" id="UP000006591"/>
    </source>
</evidence>
<feature type="compositionally biased region" description="Basic and acidic residues" evidence="1">
    <location>
        <begin position="1"/>
        <end position="20"/>
    </location>
</feature>
<accession>A0A0E0IQW8</accession>
<dbReference type="HOGENOM" id="CLU_159580_0_0_1"/>